<dbReference type="InterPro" id="IPR000238">
    <property type="entry name" value="RbfA"/>
</dbReference>
<accession>A0A858BVG0</accession>
<dbReference type="KEGG" id="abut:Ami103574_06760"/>
<dbReference type="GO" id="GO:0030490">
    <property type="term" value="P:maturation of SSU-rRNA"/>
    <property type="evidence" value="ECO:0007669"/>
    <property type="project" value="UniProtKB-UniRule"/>
</dbReference>
<dbReference type="Gene3D" id="3.30.300.20">
    <property type="match status" value="1"/>
</dbReference>
<dbReference type="PANTHER" id="PTHR33515:SF1">
    <property type="entry name" value="RIBOSOME-BINDING FACTOR A, CHLOROPLASTIC-RELATED"/>
    <property type="match status" value="1"/>
</dbReference>
<dbReference type="SUPFAM" id="SSF89919">
    <property type="entry name" value="Ribosome-binding factor A, RbfA"/>
    <property type="match status" value="1"/>
</dbReference>
<dbReference type="GO" id="GO:0043024">
    <property type="term" value="F:ribosomal small subunit binding"/>
    <property type="evidence" value="ECO:0007669"/>
    <property type="project" value="TreeGrafter"/>
</dbReference>
<comment type="subunit">
    <text evidence="2">Monomer. Binds 30S ribosomal subunits, but not 50S ribosomal subunits or 70S ribosomes.</text>
</comment>
<dbReference type="Pfam" id="PF02033">
    <property type="entry name" value="RBFA"/>
    <property type="match status" value="1"/>
</dbReference>
<dbReference type="Proteomes" id="UP000466848">
    <property type="component" value="Chromosome"/>
</dbReference>
<reference evidence="3 4" key="1">
    <citation type="submission" date="2020-02" db="EMBL/GenBank/DDBJ databases">
        <authorList>
            <person name="Kim Y.B."/>
            <person name="Roh S.W."/>
        </authorList>
    </citation>
    <scope>NUCLEOTIDE SEQUENCE [LARGE SCALE GENOMIC DNA]</scope>
    <source>
        <strain evidence="3 4">DSM 103574</strain>
    </source>
</reference>
<dbReference type="HAMAP" id="MF_00003">
    <property type="entry name" value="RbfA"/>
    <property type="match status" value="1"/>
</dbReference>
<dbReference type="GO" id="GO:0005829">
    <property type="term" value="C:cytosol"/>
    <property type="evidence" value="ECO:0007669"/>
    <property type="project" value="TreeGrafter"/>
</dbReference>
<dbReference type="PROSITE" id="PS01319">
    <property type="entry name" value="RBFA"/>
    <property type="match status" value="1"/>
</dbReference>
<evidence type="ECO:0000256" key="1">
    <source>
        <dbReference type="ARBA" id="ARBA00022517"/>
    </source>
</evidence>
<evidence type="ECO:0000313" key="3">
    <source>
        <dbReference type="EMBL" id="QIB69045.1"/>
    </source>
</evidence>
<comment type="similarity">
    <text evidence="2">Belongs to the RbfA family.</text>
</comment>
<dbReference type="NCBIfam" id="TIGR00082">
    <property type="entry name" value="rbfA"/>
    <property type="match status" value="1"/>
</dbReference>
<dbReference type="InterPro" id="IPR023799">
    <property type="entry name" value="RbfA_dom_sf"/>
</dbReference>
<gene>
    <name evidence="2 3" type="primary">rbfA</name>
    <name evidence="3" type="ORF">Ami103574_06760</name>
</gene>
<dbReference type="InterPro" id="IPR020053">
    <property type="entry name" value="Ribosome-bd_factorA_CS"/>
</dbReference>
<evidence type="ECO:0000313" key="4">
    <source>
        <dbReference type="Proteomes" id="UP000466848"/>
    </source>
</evidence>
<name>A0A858BVG0_9FIRM</name>
<sequence>MGKGYRQGRLGEEIRRLIGELLLREIKDPRLSGLVSVSAVEVTSDGSYATVYVTALNTSKDQEVAQKEKEDVLAAFKSAKGLIKREIGRSIKLRHVPELIFKLDTSLEYGRHISQVISSLGIEDYKSEEEPDEEDE</sequence>
<keyword evidence="2" id="KW-0963">Cytoplasm</keyword>
<keyword evidence="1 2" id="KW-0690">Ribosome biogenesis</keyword>
<dbReference type="PANTHER" id="PTHR33515">
    <property type="entry name" value="RIBOSOME-BINDING FACTOR A, CHLOROPLASTIC-RELATED"/>
    <property type="match status" value="1"/>
</dbReference>
<comment type="function">
    <text evidence="2">One of several proteins that assist in the late maturation steps of the functional core of the 30S ribosomal subunit. Associates with free 30S ribosomal subunits (but not with 30S subunits that are part of 70S ribosomes or polysomes). Required for efficient processing of 16S rRNA. May interact with the 5'-terminal helix region of 16S rRNA.</text>
</comment>
<dbReference type="EMBL" id="CP048649">
    <property type="protein sequence ID" value="QIB69045.1"/>
    <property type="molecule type" value="Genomic_DNA"/>
</dbReference>
<evidence type="ECO:0000256" key="2">
    <source>
        <dbReference type="HAMAP-Rule" id="MF_00003"/>
    </source>
</evidence>
<organism evidence="3 4">
    <name type="scientific">Aminipila butyrica</name>
    <dbReference type="NCBI Taxonomy" id="433296"/>
    <lineage>
        <taxon>Bacteria</taxon>
        <taxon>Bacillati</taxon>
        <taxon>Bacillota</taxon>
        <taxon>Clostridia</taxon>
        <taxon>Peptostreptococcales</taxon>
        <taxon>Anaerovoracaceae</taxon>
        <taxon>Aminipila</taxon>
    </lineage>
</organism>
<proteinExistence type="inferred from homology"/>
<keyword evidence="4" id="KW-1185">Reference proteome</keyword>
<protein>
    <recommendedName>
        <fullName evidence="2">Ribosome-binding factor A</fullName>
    </recommendedName>
</protein>
<dbReference type="InterPro" id="IPR015946">
    <property type="entry name" value="KH_dom-like_a/b"/>
</dbReference>
<dbReference type="AlphaFoldDB" id="A0A858BVG0"/>
<dbReference type="RefSeq" id="WP_163065945.1">
    <property type="nucleotide sequence ID" value="NZ_CP048649.1"/>
</dbReference>
<comment type="subcellular location">
    <subcellularLocation>
        <location evidence="2">Cytoplasm</location>
    </subcellularLocation>
</comment>